<dbReference type="PROSITE" id="PS50961">
    <property type="entry name" value="HTH_LA"/>
    <property type="match status" value="1"/>
</dbReference>
<dbReference type="GO" id="GO:0003723">
    <property type="term" value="F:RNA binding"/>
    <property type="evidence" value="ECO:0007669"/>
    <property type="project" value="UniProtKB-UniRule"/>
</dbReference>
<accession>A0A7S2ZFM2</accession>
<organism evidence="6">
    <name type="scientific">Rhodosorus marinus</name>
    <dbReference type="NCBI Taxonomy" id="101924"/>
    <lineage>
        <taxon>Eukaryota</taxon>
        <taxon>Rhodophyta</taxon>
        <taxon>Stylonematophyceae</taxon>
        <taxon>Stylonematales</taxon>
        <taxon>Stylonemataceae</taxon>
        <taxon>Rhodosorus</taxon>
    </lineage>
</organism>
<dbReference type="EMBL" id="HBHW01008874">
    <property type="protein sequence ID" value="CAE0038668.1"/>
    <property type="molecule type" value="Transcribed_RNA"/>
</dbReference>
<gene>
    <name evidence="6" type="ORF">RMAR00112_LOCUS6627</name>
</gene>
<keyword evidence="1" id="KW-0597">Phosphoprotein</keyword>
<dbReference type="InterPro" id="IPR036390">
    <property type="entry name" value="WH_DNA-bd_sf"/>
</dbReference>
<dbReference type="InterPro" id="IPR012677">
    <property type="entry name" value="Nucleotide-bd_a/b_plait_sf"/>
</dbReference>
<dbReference type="PANTHER" id="PTHR22792:SF132">
    <property type="entry name" value="LA-RELATED PROTEIN 1"/>
    <property type="match status" value="1"/>
</dbReference>
<dbReference type="GO" id="GO:0010494">
    <property type="term" value="C:cytoplasmic stress granule"/>
    <property type="evidence" value="ECO:0007669"/>
    <property type="project" value="TreeGrafter"/>
</dbReference>
<dbReference type="InterPro" id="IPR035979">
    <property type="entry name" value="RBD_domain_sf"/>
</dbReference>
<dbReference type="InterPro" id="IPR058699">
    <property type="entry name" value="RRM_LARP4/4B"/>
</dbReference>
<feature type="domain" description="HTH La-type RNA-binding" evidence="5">
    <location>
        <begin position="44"/>
        <end position="134"/>
    </location>
</feature>
<dbReference type="GO" id="GO:0045727">
    <property type="term" value="P:positive regulation of translation"/>
    <property type="evidence" value="ECO:0007669"/>
    <property type="project" value="TreeGrafter"/>
</dbReference>
<feature type="region of interest" description="Disordered" evidence="4">
    <location>
        <begin position="379"/>
        <end position="435"/>
    </location>
</feature>
<dbReference type="Pfam" id="PF26088">
    <property type="entry name" value="RRM_LARP4"/>
    <property type="match status" value="1"/>
</dbReference>
<dbReference type="InterPro" id="IPR006630">
    <property type="entry name" value="La_HTH"/>
</dbReference>
<evidence type="ECO:0000256" key="3">
    <source>
        <dbReference type="PROSITE-ProRule" id="PRU00332"/>
    </source>
</evidence>
<feature type="compositionally biased region" description="Low complexity" evidence="4">
    <location>
        <begin position="351"/>
        <end position="367"/>
    </location>
</feature>
<dbReference type="GO" id="GO:0005829">
    <property type="term" value="C:cytosol"/>
    <property type="evidence" value="ECO:0007669"/>
    <property type="project" value="TreeGrafter"/>
</dbReference>
<feature type="region of interest" description="Disordered" evidence="4">
    <location>
        <begin position="454"/>
        <end position="481"/>
    </location>
</feature>
<evidence type="ECO:0000256" key="4">
    <source>
        <dbReference type="SAM" id="MobiDB-lite"/>
    </source>
</evidence>
<dbReference type="SUPFAM" id="SSF46785">
    <property type="entry name" value="Winged helix' DNA-binding domain"/>
    <property type="match status" value="1"/>
</dbReference>
<feature type="compositionally biased region" description="Basic and acidic residues" evidence="4">
    <location>
        <begin position="270"/>
        <end position="280"/>
    </location>
</feature>
<sequence>MAGVDGDETKVSSGKPKERYSFLCRGSLLTLKIVVLLAETAFEMQVSPTIADAVVRQMEFYLGRANLPTDYFLSQHMDAEFWVRIEVLAGFPKMMRFGLTAEQIGQVVGERSNQLEVDAEHVIVRPKYLVEEKQKSVLILRDVPETTTEDQVKELLAKEQCPEPLNIRPDIANVWFLDFDGTETAKNCLESLRDKSLNGAPVKARVKNVSSKVADAGHSPVAVQYVPEYNVLSPYLAPLTPNGYPRYPAGPRGKGRKTANGATRRGRRRGQSEQKEDARRGSQKQENPAPAESMMMSGAHFPPLNVDGENTPPVSDIQSDKEESTSIEDNATASSKDESVDEEQKSKEASSSDAKSSAADSVSSVPAVPVSYAAIARTLHKPKEIADARREVPPRPVGEPREVGVSETEQKPEAEKTEKAKEKAEPSAVEGLPKKPIVPAMSAAVSVWESKPSAVLEAPSRCVETTDDTQLDSRPRMIQSS</sequence>
<feature type="compositionally biased region" description="Basic and acidic residues" evidence="4">
    <location>
        <begin position="381"/>
        <end position="425"/>
    </location>
</feature>
<feature type="compositionally biased region" description="Basic and acidic residues" evidence="4">
    <location>
        <begin position="335"/>
        <end position="350"/>
    </location>
</feature>
<evidence type="ECO:0000313" key="6">
    <source>
        <dbReference type="EMBL" id="CAE0038668.1"/>
    </source>
</evidence>
<proteinExistence type="predicted"/>
<dbReference type="AlphaFoldDB" id="A0A7S2ZFM2"/>
<keyword evidence="2 3" id="KW-0694">RNA-binding</keyword>
<dbReference type="Gene3D" id="3.30.70.330">
    <property type="match status" value="1"/>
</dbReference>
<dbReference type="SUPFAM" id="SSF54928">
    <property type="entry name" value="RNA-binding domain, RBD"/>
    <property type="match status" value="1"/>
</dbReference>
<protein>
    <recommendedName>
        <fullName evidence="5">HTH La-type RNA-binding domain-containing protein</fullName>
    </recommendedName>
</protein>
<dbReference type="Gene3D" id="1.10.10.10">
    <property type="entry name" value="Winged helix-like DNA-binding domain superfamily/Winged helix DNA-binding domain"/>
    <property type="match status" value="1"/>
</dbReference>
<evidence type="ECO:0000256" key="2">
    <source>
        <dbReference type="ARBA" id="ARBA00022884"/>
    </source>
</evidence>
<dbReference type="SMART" id="SM00715">
    <property type="entry name" value="LA"/>
    <property type="match status" value="1"/>
</dbReference>
<evidence type="ECO:0000256" key="1">
    <source>
        <dbReference type="ARBA" id="ARBA00022553"/>
    </source>
</evidence>
<dbReference type="CDD" id="cd07323">
    <property type="entry name" value="LAM"/>
    <property type="match status" value="1"/>
</dbReference>
<feature type="region of interest" description="Disordered" evidence="4">
    <location>
        <begin position="243"/>
        <end position="367"/>
    </location>
</feature>
<reference evidence="6" key="1">
    <citation type="submission" date="2021-01" db="EMBL/GenBank/DDBJ databases">
        <authorList>
            <person name="Corre E."/>
            <person name="Pelletier E."/>
            <person name="Niang G."/>
            <person name="Scheremetjew M."/>
            <person name="Finn R."/>
            <person name="Kale V."/>
            <person name="Holt S."/>
            <person name="Cochrane G."/>
            <person name="Meng A."/>
            <person name="Brown T."/>
            <person name="Cohen L."/>
        </authorList>
    </citation>
    <scope>NUCLEOTIDE SEQUENCE</scope>
    <source>
        <strain evidence="6">CCMP 769</strain>
    </source>
</reference>
<dbReference type="Pfam" id="PF05383">
    <property type="entry name" value="La"/>
    <property type="match status" value="1"/>
</dbReference>
<name>A0A7S2ZFM2_9RHOD</name>
<dbReference type="InterPro" id="IPR045180">
    <property type="entry name" value="La_dom_prot"/>
</dbReference>
<dbReference type="PANTHER" id="PTHR22792">
    <property type="entry name" value="LUPUS LA PROTEIN-RELATED"/>
    <property type="match status" value="1"/>
</dbReference>
<dbReference type="InterPro" id="IPR036388">
    <property type="entry name" value="WH-like_DNA-bd_sf"/>
</dbReference>
<evidence type="ECO:0000259" key="5">
    <source>
        <dbReference type="PROSITE" id="PS50961"/>
    </source>
</evidence>